<organism evidence="2 3">
    <name type="scientific">Facklamia lactis</name>
    <dbReference type="NCBI Taxonomy" id="2749967"/>
    <lineage>
        <taxon>Bacteria</taxon>
        <taxon>Bacillati</taxon>
        <taxon>Bacillota</taxon>
        <taxon>Bacilli</taxon>
        <taxon>Lactobacillales</taxon>
        <taxon>Aerococcaceae</taxon>
        <taxon>Facklamia</taxon>
    </lineage>
</organism>
<keyword evidence="1" id="KW-0812">Transmembrane</keyword>
<name>A0ABS0LMQ1_9LACT</name>
<keyword evidence="1" id="KW-0472">Membrane</keyword>
<feature type="transmembrane region" description="Helical" evidence="1">
    <location>
        <begin position="67"/>
        <end position="87"/>
    </location>
</feature>
<protein>
    <submittedName>
        <fullName evidence="2">TM2 domain-containing protein</fullName>
    </submittedName>
</protein>
<keyword evidence="1" id="KW-1133">Transmembrane helix</keyword>
<dbReference type="EMBL" id="JACBXQ010000001">
    <property type="protein sequence ID" value="MBG9985436.1"/>
    <property type="molecule type" value="Genomic_DNA"/>
</dbReference>
<accession>A0ABS0LMQ1</accession>
<evidence type="ECO:0000313" key="2">
    <source>
        <dbReference type="EMBL" id="MBG9985436.1"/>
    </source>
</evidence>
<evidence type="ECO:0000313" key="3">
    <source>
        <dbReference type="Proteomes" id="UP000721415"/>
    </source>
</evidence>
<keyword evidence="3" id="KW-1185">Reference proteome</keyword>
<comment type="caution">
    <text evidence="2">The sequence shown here is derived from an EMBL/GenBank/DDBJ whole genome shotgun (WGS) entry which is preliminary data.</text>
</comment>
<dbReference type="Proteomes" id="UP000721415">
    <property type="component" value="Unassembled WGS sequence"/>
</dbReference>
<reference evidence="2 3" key="1">
    <citation type="submission" date="2020-07" db="EMBL/GenBank/DDBJ databases">
        <title>Facklamia lactis sp. nov., isolated from raw milk.</title>
        <authorList>
            <person name="Doll E.V."/>
            <person name="Huptas C."/>
            <person name="Staib L."/>
            <person name="Wenning M."/>
            <person name="Scherer S."/>
        </authorList>
    </citation>
    <scope>NUCLEOTIDE SEQUENCE [LARGE SCALE GENOMIC DNA]</scope>
    <source>
        <strain evidence="2 3">DSM 111018</strain>
    </source>
</reference>
<proteinExistence type="predicted"/>
<gene>
    <name evidence="2" type="ORF">HZY91_00840</name>
</gene>
<feature type="transmembrane region" description="Helical" evidence="1">
    <location>
        <begin position="20"/>
        <end position="37"/>
    </location>
</feature>
<sequence>MQRITNLFFIPADEFYEQEKSPIFAGFLCLIAGIFGYHRLYVKHDLRFLLILLLTGIFFYLGFTKTWIYLIGWCLWFAMQSLVYFIMNFTKPKRKEVQHRTIDFSGSNQNIKLEDLQPIENNNTSDDTFLHNTVGIKDLKPLHLEESDDPQPFESEITEEAETQHQNMDENQTIEKGNLTLTDQEVRDLKLYPTHISAINAINVPNIDLWKNTTTRSDMFTHYKEMINIIGSDLASDEELLSNSQYAYLVEFFQKQEINGPMKLALQSIANLCENLILNQIVDDGQLSTSNDLMILDTLLPASSIQKLTNYYVENS</sequence>
<dbReference type="RefSeq" id="WP_197113665.1">
    <property type="nucleotide sequence ID" value="NZ_JACBXQ010000001.1"/>
</dbReference>
<feature type="transmembrane region" description="Helical" evidence="1">
    <location>
        <begin position="44"/>
        <end position="61"/>
    </location>
</feature>
<evidence type="ECO:0000256" key="1">
    <source>
        <dbReference type="SAM" id="Phobius"/>
    </source>
</evidence>